<dbReference type="SUPFAM" id="SSF53720">
    <property type="entry name" value="ALDH-like"/>
    <property type="match status" value="1"/>
</dbReference>
<evidence type="ECO:0000313" key="2">
    <source>
        <dbReference type="Proteomes" id="UP000309937"/>
    </source>
</evidence>
<dbReference type="InterPro" id="IPR016163">
    <property type="entry name" value="Ald_DH_C"/>
</dbReference>
<dbReference type="Proteomes" id="UP000309937">
    <property type="component" value="Unassembled WGS sequence"/>
</dbReference>
<dbReference type="InterPro" id="IPR015590">
    <property type="entry name" value="Aldehyde_DH_dom"/>
</dbReference>
<accession>A0A0L7AL16</accession>
<dbReference type="GO" id="GO:0016620">
    <property type="term" value="F:oxidoreductase activity, acting on the aldehyde or oxo group of donors, NAD or NADP as acceptor"/>
    <property type="evidence" value="ECO:0007669"/>
    <property type="project" value="InterPro"/>
</dbReference>
<comment type="caution">
    <text evidence="1">The sequence shown here is derived from an EMBL/GenBank/DDBJ whole genome shotgun (WGS) entry which is preliminary data.</text>
</comment>
<protein>
    <submittedName>
        <fullName evidence="1">Aldehyde dehydrogenase (NADP(+))</fullName>
    </submittedName>
</protein>
<dbReference type="InterPro" id="IPR016161">
    <property type="entry name" value="Ald_DH/histidinol_DH"/>
</dbReference>
<organism evidence="1 2">
    <name type="scientific">Escherichia coli</name>
    <dbReference type="NCBI Taxonomy" id="562"/>
    <lineage>
        <taxon>Bacteria</taxon>
        <taxon>Pseudomonadati</taxon>
        <taxon>Pseudomonadota</taxon>
        <taxon>Gammaproteobacteria</taxon>
        <taxon>Enterobacterales</taxon>
        <taxon>Enterobacteriaceae</taxon>
        <taxon>Escherichia</taxon>
    </lineage>
</organism>
<dbReference type="PANTHER" id="PTHR43353">
    <property type="entry name" value="SUCCINATE-SEMIALDEHYDE DEHYDROGENASE, MITOCHONDRIAL"/>
    <property type="match status" value="1"/>
</dbReference>
<dbReference type="Gene3D" id="3.40.605.10">
    <property type="entry name" value="Aldehyde Dehydrogenase, Chain A, domain 1"/>
    <property type="match status" value="1"/>
</dbReference>
<dbReference type="InterPro" id="IPR044151">
    <property type="entry name" value="ALDH_KGSADH"/>
</dbReference>
<evidence type="ECO:0000313" key="1">
    <source>
        <dbReference type="EMBL" id="TJQ14113.1"/>
    </source>
</evidence>
<dbReference type="InterPro" id="IPR016162">
    <property type="entry name" value="Ald_DH_N"/>
</dbReference>
<dbReference type="EMBL" id="RRGJ01000017">
    <property type="protein sequence ID" value="TJQ14113.1"/>
    <property type="molecule type" value="Genomic_DNA"/>
</dbReference>
<dbReference type="InterPro" id="IPR050740">
    <property type="entry name" value="Aldehyde_DH_Superfamily"/>
</dbReference>
<name>A0A0L7AL16_ECOLX</name>
<dbReference type="RefSeq" id="WP_000140785.1">
    <property type="nucleotide sequence ID" value="NZ_AP027553.1"/>
</dbReference>
<dbReference type="AlphaFoldDB" id="A0A0L7AL16"/>
<gene>
    <name evidence="1" type="ORF">C9Z68_13565</name>
</gene>
<dbReference type="CDD" id="cd07129">
    <property type="entry name" value="ALDH_KGSADH"/>
    <property type="match status" value="1"/>
</dbReference>
<reference evidence="1 2" key="1">
    <citation type="submission" date="2018-12" db="EMBL/GenBank/DDBJ databases">
        <title>Food and Water Safety Consortium.</title>
        <authorList>
            <person name="Tyson S."/>
            <person name="Peterson C.-L."/>
            <person name="Olson A."/>
            <person name="Tyler S."/>
            <person name="Cabral J."/>
            <person name="Lynch T."/>
            <person name="Knox N."/>
            <person name="Van Domselaar G."/>
            <person name="Graham M."/>
        </authorList>
    </citation>
    <scope>NUCLEOTIDE SEQUENCE [LARGE SCALE GENOMIC DNA]</scope>
    <source>
        <strain evidence="1 2">FWSEC0118</strain>
    </source>
</reference>
<dbReference type="Pfam" id="PF00171">
    <property type="entry name" value="Aldedh"/>
    <property type="match status" value="1"/>
</dbReference>
<proteinExistence type="predicted"/>
<sequence>MTETFPFTGQQFIAGQRVASGEPSLVSLRAQDGEPTGQRFYPASVEEAEQAAIAAQQAFVCYSLTNAGQRADFLETIADELDAAGDELFATAHQETALPLARLQGERARTSGQMRMFAGLLRRGDLFEVRIDTALPERQPLPRPDLRQYKTALGPVAVFGASNFPLAFSIAGGDTAAALAAGCPVVVKAHPGHMATAEIIASAIARAVTKCAMPAGVFNMIFGTDIGAELVKHPAIQAVGFTGSLRGGMALFRLAQQRPQPIPVFAEMSALNPFFILPQALSVRADTLARDLVASFTLGCGQFCTKPGLIVLLKGEKNADFLQQLVEKVNAATPQLMLNASTLEHYRHSVEKLAEHPTIRCLAGDDNHQAGRAETRLYQAQAANILEKDPLLQEEVFGPLAIVVEAADEAELLQVINALQGQLTATLQADEDDRQLAGRLLPLLADKAGRVLFNGYPTGVEVCDAMVHGGPFPATTDARGTSVGTLAITRFLRPVCLQNAPAALLPPALQDSNPLNLLRLVNGQWTREAISSLLTH</sequence>
<dbReference type="Gene3D" id="3.40.309.10">
    <property type="entry name" value="Aldehyde Dehydrogenase, Chain A, domain 2"/>
    <property type="match status" value="1"/>
</dbReference>
<dbReference type="PANTHER" id="PTHR43353:SF3">
    <property type="entry name" value="ALDEHYDE DEHYDROGENASE-RELATED"/>
    <property type="match status" value="1"/>
</dbReference>